<dbReference type="CDD" id="cd00609">
    <property type="entry name" value="AAT_like"/>
    <property type="match status" value="1"/>
</dbReference>
<dbReference type="SUPFAM" id="SSF53383">
    <property type="entry name" value="PLP-dependent transferases"/>
    <property type="match status" value="1"/>
</dbReference>
<dbReference type="InterPro" id="IPR015422">
    <property type="entry name" value="PyrdxlP-dep_Trfase_small"/>
</dbReference>
<proteinExistence type="predicted"/>
<dbReference type="EMBL" id="JAMTCP010000001">
    <property type="protein sequence ID" value="MCP2256437.1"/>
    <property type="molecule type" value="Genomic_DNA"/>
</dbReference>
<dbReference type="Proteomes" id="UP001205311">
    <property type="component" value="Unassembled WGS sequence"/>
</dbReference>
<protein>
    <submittedName>
        <fullName evidence="2">Enduracididine biosynthesis enzyme MppQ</fullName>
    </submittedName>
</protein>
<keyword evidence="3" id="KW-1185">Reference proteome</keyword>
<organism evidence="2 3">
    <name type="scientific">Streptoalloteichus tenebrarius (strain ATCC 17920 / DSM 40477 / JCM 4838 / CBS 697.72 / NBRC 16177 / NCIMB 11028 / NRRL B-12390 / A12253. 1 / ISP 5477)</name>
    <name type="common">Streptomyces tenebrarius</name>
    <dbReference type="NCBI Taxonomy" id="1933"/>
    <lineage>
        <taxon>Bacteria</taxon>
        <taxon>Bacillati</taxon>
        <taxon>Actinomycetota</taxon>
        <taxon>Actinomycetes</taxon>
        <taxon>Pseudonocardiales</taxon>
        <taxon>Pseudonocardiaceae</taxon>
        <taxon>Streptoalloteichus</taxon>
    </lineage>
</organism>
<feature type="domain" description="Aminotransferase class I/classII large" evidence="1">
    <location>
        <begin position="55"/>
        <end position="400"/>
    </location>
</feature>
<reference evidence="2 3" key="1">
    <citation type="submission" date="2022-06" db="EMBL/GenBank/DDBJ databases">
        <title>Genomic Encyclopedia of Archaeal and Bacterial Type Strains, Phase II (KMG-II): from individual species to whole genera.</title>
        <authorList>
            <person name="Goeker M."/>
        </authorList>
    </citation>
    <scope>NUCLEOTIDE SEQUENCE [LARGE SCALE GENOMIC DNA]</scope>
    <source>
        <strain evidence="2 3">DSM 40477</strain>
    </source>
</reference>
<dbReference type="PANTHER" id="PTHR46577">
    <property type="entry name" value="HTH-TYPE TRANSCRIPTIONAL REGULATORY PROTEIN GABR"/>
    <property type="match status" value="1"/>
</dbReference>
<dbReference type="InterPro" id="IPR015421">
    <property type="entry name" value="PyrdxlP-dep_Trfase_major"/>
</dbReference>
<dbReference type="InterPro" id="IPR004839">
    <property type="entry name" value="Aminotransferase_I/II_large"/>
</dbReference>
<accession>A0ABT1HLN0</accession>
<evidence type="ECO:0000259" key="1">
    <source>
        <dbReference type="Pfam" id="PF00155"/>
    </source>
</evidence>
<dbReference type="Gene3D" id="3.40.640.10">
    <property type="entry name" value="Type I PLP-dependent aspartate aminotransferase-like (Major domain)"/>
    <property type="match status" value="1"/>
</dbReference>
<name>A0ABT1HLN0_STRSD</name>
<dbReference type="Gene3D" id="3.90.1150.10">
    <property type="entry name" value="Aspartate Aminotransferase, domain 1"/>
    <property type="match status" value="1"/>
</dbReference>
<dbReference type="Pfam" id="PF00155">
    <property type="entry name" value="Aminotran_1_2"/>
    <property type="match status" value="1"/>
</dbReference>
<sequence>MAGPLSHARAWRPGVVQQVCPDGVLDLGPGYLAPGLLPAGLLAEAYHGAFAEFGAAALAYGDDRGAEPFRAAVADRVARAEGSACGPEHVFVTAGTSHALYLLARTFAEPGDVVLVEQYGYDLGRRLLRDCGLRPFPVAMDAHGVDPGAFEEAVTTVRAQGRRVAFACLVPTFHNPTGLVMPEARRRDLLAVARRLDVLLVEDDAYAELDLDGRTPPRSLAGLAEHQGVVRLRTFSKTLAPGLRLGYLLADPSVVTRVAEQGVFVSGGSANHTTSLAVAHALRSGAYDRHLTWLRARLRTRRDALATALRSGLGCGLGPGMGAGMGSGVGSTVDNDFACDPPEGGYFLWVRAFAHPESALLAAAEAVGVRVAAGSRFGSGPHAAVRLAYSFTEPDKLTVAAGLLAEAWRSASTTPA</sequence>
<gene>
    <name evidence="2" type="ORF">LX15_000120</name>
</gene>
<evidence type="ECO:0000313" key="2">
    <source>
        <dbReference type="EMBL" id="MCP2256437.1"/>
    </source>
</evidence>
<comment type="caution">
    <text evidence="2">The sequence shown here is derived from an EMBL/GenBank/DDBJ whole genome shotgun (WGS) entry which is preliminary data.</text>
</comment>
<dbReference type="PANTHER" id="PTHR46577:SF1">
    <property type="entry name" value="HTH-TYPE TRANSCRIPTIONAL REGULATORY PROTEIN GABR"/>
    <property type="match status" value="1"/>
</dbReference>
<evidence type="ECO:0000313" key="3">
    <source>
        <dbReference type="Proteomes" id="UP001205311"/>
    </source>
</evidence>
<dbReference type="InterPro" id="IPR015424">
    <property type="entry name" value="PyrdxlP-dep_Trfase"/>
</dbReference>
<dbReference type="InterPro" id="IPR051446">
    <property type="entry name" value="HTH_trans_reg/aminotransferase"/>
</dbReference>